<organism evidence="10 11">
    <name type="scientific">Ceriporiopsis subvermispora (strain B)</name>
    <name type="common">White-rot fungus</name>
    <name type="synonym">Gelatoporia subvermispora</name>
    <dbReference type="NCBI Taxonomy" id="914234"/>
    <lineage>
        <taxon>Eukaryota</taxon>
        <taxon>Fungi</taxon>
        <taxon>Dikarya</taxon>
        <taxon>Basidiomycota</taxon>
        <taxon>Agaricomycotina</taxon>
        <taxon>Agaricomycetes</taxon>
        <taxon>Polyporales</taxon>
        <taxon>Gelatoporiaceae</taxon>
        <taxon>Gelatoporia</taxon>
    </lineage>
</organism>
<evidence type="ECO:0000256" key="6">
    <source>
        <dbReference type="PROSITE-ProRule" id="PRU00657"/>
    </source>
</evidence>
<evidence type="ECO:0000313" key="10">
    <source>
        <dbReference type="EMBL" id="EMD41084.1"/>
    </source>
</evidence>
<dbReference type="Pfam" id="PF03368">
    <property type="entry name" value="Dicer_dimer"/>
    <property type="match status" value="1"/>
</dbReference>
<dbReference type="SMART" id="SM00535">
    <property type="entry name" value="RIBOc"/>
    <property type="match status" value="2"/>
</dbReference>
<dbReference type="EMBL" id="KB445792">
    <property type="protein sequence ID" value="EMD41084.1"/>
    <property type="molecule type" value="Genomic_DNA"/>
</dbReference>
<dbReference type="GO" id="GO:0004386">
    <property type="term" value="F:helicase activity"/>
    <property type="evidence" value="ECO:0007669"/>
    <property type="project" value="UniProtKB-KW"/>
</dbReference>
<dbReference type="Gene3D" id="1.20.1320.30">
    <property type="match status" value="1"/>
</dbReference>
<dbReference type="InterPro" id="IPR038248">
    <property type="entry name" value="Dicer_dimer_sf"/>
</dbReference>
<dbReference type="Pfam" id="PF00636">
    <property type="entry name" value="Ribonuclease_3"/>
    <property type="match status" value="2"/>
</dbReference>
<evidence type="ECO:0000256" key="4">
    <source>
        <dbReference type="ARBA" id="ARBA00022806"/>
    </source>
</evidence>
<dbReference type="PANTHER" id="PTHR14950">
    <property type="entry name" value="DICER-RELATED"/>
    <property type="match status" value="1"/>
</dbReference>
<dbReference type="Gene3D" id="1.10.1520.10">
    <property type="entry name" value="Ribonuclease III domain"/>
    <property type="match status" value="3"/>
</dbReference>
<dbReference type="InterPro" id="IPR005034">
    <property type="entry name" value="Dicer_dimerisation"/>
</dbReference>
<dbReference type="PROSITE" id="PS50142">
    <property type="entry name" value="RNASE_3_2"/>
    <property type="match status" value="3"/>
</dbReference>
<dbReference type="CDD" id="cd00593">
    <property type="entry name" value="RIBOc"/>
    <property type="match status" value="2"/>
</dbReference>
<keyword evidence="4" id="KW-0347">Helicase</keyword>
<evidence type="ECO:0000313" key="11">
    <source>
        <dbReference type="Proteomes" id="UP000016930"/>
    </source>
</evidence>
<keyword evidence="5" id="KW-0067">ATP-binding</keyword>
<evidence type="ECO:0000256" key="5">
    <source>
        <dbReference type="ARBA" id="ARBA00022840"/>
    </source>
</evidence>
<evidence type="ECO:0000259" key="8">
    <source>
        <dbReference type="PROSITE" id="PS50142"/>
    </source>
</evidence>
<dbReference type="InterPro" id="IPR000999">
    <property type="entry name" value="RNase_III_dom"/>
</dbReference>
<keyword evidence="3" id="KW-0378">Hydrolase</keyword>
<dbReference type="PROSITE" id="PS00517">
    <property type="entry name" value="RNASE_3_1"/>
    <property type="match status" value="2"/>
</dbReference>
<keyword evidence="1" id="KW-0677">Repeat</keyword>
<dbReference type="GO" id="GO:0003723">
    <property type="term" value="F:RNA binding"/>
    <property type="evidence" value="ECO:0007669"/>
    <property type="project" value="UniProtKB-UniRule"/>
</dbReference>
<dbReference type="PANTHER" id="PTHR14950:SF37">
    <property type="entry name" value="ENDORIBONUCLEASE DICER"/>
    <property type="match status" value="1"/>
</dbReference>
<feature type="domain" description="RNase III" evidence="8">
    <location>
        <begin position="1292"/>
        <end position="1448"/>
    </location>
</feature>
<proteinExistence type="predicted"/>
<evidence type="ECO:0000256" key="7">
    <source>
        <dbReference type="SAM" id="MobiDB-lite"/>
    </source>
</evidence>
<feature type="region of interest" description="Disordered" evidence="7">
    <location>
        <begin position="1177"/>
        <end position="1217"/>
    </location>
</feature>
<dbReference type="Gene3D" id="3.40.50.300">
    <property type="entry name" value="P-loop containing nucleotide triphosphate hydrolases"/>
    <property type="match status" value="2"/>
</dbReference>
<dbReference type="OrthoDB" id="416741at2759"/>
<name>M2PW93_CERS8</name>
<evidence type="ECO:0000256" key="1">
    <source>
        <dbReference type="ARBA" id="ARBA00022737"/>
    </source>
</evidence>
<evidence type="ECO:0000256" key="2">
    <source>
        <dbReference type="ARBA" id="ARBA00022741"/>
    </source>
</evidence>
<dbReference type="Gene3D" id="3.30.160.380">
    <property type="entry name" value="Dicer dimerisation domain"/>
    <property type="match status" value="1"/>
</dbReference>
<feature type="domain" description="RNase III" evidence="8">
    <location>
        <begin position="1226"/>
        <end position="1244"/>
    </location>
</feature>
<keyword evidence="6" id="KW-0694">RNA-binding</keyword>
<sequence>MEAASDATTPLGLLDMNTDAYRSSLDQEDVLSRAKTENVIAVVETIHVKHELIRQILTRSVEAERRRAADDGPERRVVLFIVDDNSAISRYATELAHMDSNFTVSAYTLAMHTTGIDQWSRVRKHDVVVVSANLLLDSLQELSVDFSQSHLLVISDADRIPTVQAPHPIIRIVSEYYSVIDPSVRPPAFSLFTCSAGRKNRVNVSRHEDLLDAIAYSIKGDDHPLPDSDTLNRPMEVVALYDAYNVKFQETALAQTLRQADTGGSISPRLFKDARRVLRELGRCAADLYWRTVSDSLNQHLQHIVNNWTFDMPNVESGSPRSNVAPKCATLVDILKACEPYADDLRCIILVRRRVVANMIAELLRQLDDELEFVHPAVVTGATLTNEPDACSEILANFSAGLCNVLVVTRASEDIEVPKSSLVIRFNVLESQLSYANSHALSSGRQSHLVHMAERGNNTHHRILSFVTTLDNKLQEWITHMASNPCGATPPGNLHESIDPYRSDDEDTADNDDHLKDPVTSAPLFKRDAMSVVYRLAASLQKTEEFVPRPLFALVTLQSELDGSPLFRCTVHLPESPSLPLAPVTGPPCTTVSEARKAACFCLCKELADKGVLDYHLYPQSPFPETTDSNSLLSGDTANTDEATKTEAAAVASPATHCYPRKRPDFWVNSSPVFHGRLYPTIVAPGTLLDQYHAPMLVMTRLPLPELSSFNVWSLHSAPVHFKRAAPVEVDEEKLDALRGYTIRLCRLHTNKPFTCTAESMPYFYAPLAKTWDQAEHQHEHFPSVAEHIPWDDVRLAAERHITPLLIPEKPVEQCLAEGVPDAVIQDRMVEFTLRYFTVAIRPDLTPLSEKHDSLREQPYGSFFEYCKARKHGFEGWLAHPDAPMVQVTPAPPLVNNLNPVVKPPTYPLAKTPAKYLIPELCHRLTIPASSYRTTLLLPCIMRRIDDQLLIKELNAKLFQHSISEHHLLPALFPPSADAEFDYERLEFLGDAYLKYLSSTYCFVTMPRKNEGALHYARQRYISNKALRTGSVRLGLPSYVQSKAFVAKLWTPSVAPEFEEPKPKPVVTPTPESTVVDGANGDATTGETPVTGAANGDATGQTSERAGVEMGTTESSAVGKEEEKPDTSGTGTAQTDAAAVGISGTHATGEDIAAAESSGSNAPGDDVQMVEPTPAANVNGIAKPNATADGGQASADAEAAKSPATPKRSKKKRQKDEMDVQWLGDKVCADVVEAIIGAAYLSGGQEVALRAAKVLNVGMTDIEQWSDFARRATFITDPPASTRTHRGFLEMLRAVEGIVGCRFEKPHLLLQALTHASIRGYEVLNYDRLEFLGDAILDFLVIRYVYERHHNLSSGGLTLLKVAMVSNHVLAAFCVYCGLWQYALHASPDYAIAIQAYYERINNSRAQEERLAASEGRLPGQYWHDTEPPKILSDVVEAVLGALYVSDGFSEANIVNFFDNVFRPFYDRHIRLQTLSQHPKKTLFELMQAEGCQEHGIVKEVEGNVVRADVVVHDVVLASATDPSTVAAVRRASLWALDALEGDPDFVARTCDCGSKPSKKKQKALEQAMAAAGYGDDDEDMLAVESA</sequence>
<feature type="non-terminal residue" evidence="10">
    <location>
        <position position="1587"/>
    </location>
</feature>
<dbReference type="InterPro" id="IPR036389">
    <property type="entry name" value="RNase_III_sf"/>
</dbReference>
<feature type="compositionally biased region" description="Low complexity" evidence="7">
    <location>
        <begin position="1188"/>
        <end position="1204"/>
    </location>
</feature>
<dbReference type="GO" id="GO:0005524">
    <property type="term" value="F:ATP binding"/>
    <property type="evidence" value="ECO:0007669"/>
    <property type="project" value="UniProtKB-KW"/>
</dbReference>
<dbReference type="GO" id="GO:0006396">
    <property type="term" value="P:RNA processing"/>
    <property type="evidence" value="ECO:0007669"/>
    <property type="project" value="InterPro"/>
</dbReference>
<keyword evidence="11" id="KW-1185">Reference proteome</keyword>
<feature type="region of interest" description="Disordered" evidence="7">
    <location>
        <begin position="485"/>
        <end position="519"/>
    </location>
</feature>
<gene>
    <name evidence="10" type="ORF">CERSUDRAFT_131598</name>
</gene>
<feature type="region of interest" description="Disordered" evidence="7">
    <location>
        <begin position="1056"/>
        <end position="1134"/>
    </location>
</feature>
<feature type="domain" description="RNase III" evidence="8">
    <location>
        <begin position="951"/>
        <end position="1041"/>
    </location>
</feature>
<dbReference type="SUPFAM" id="SSF52540">
    <property type="entry name" value="P-loop containing nucleoside triphosphate hydrolases"/>
    <property type="match status" value="1"/>
</dbReference>
<dbReference type="SUPFAM" id="SSF69065">
    <property type="entry name" value="RNase III domain-like"/>
    <property type="match status" value="2"/>
</dbReference>
<dbReference type="PROSITE" id="PS51327">
    <property type="entry name" value="DICER_DSRBF"/>
    <property type="match status" value="1"/>
</dbReference>
<protein>
    <recommendedName>
        <fullName evidence="12">Dicer-like protein 1</fullName>
    </recommendedName>
</protein>
<reference evidence="10 11" key="1">
    <citation type="journal article" date="2012" name="Proc. Natl. Acad. Sci. U.S.A.">
        <title>Comparative genomics of Ceriporiopsis subvermispora and Phanerochaete chrysosporium provide insight into selective ligninolysis.</title>
        <authorList>
            <person name="Fernandez-Fueyo E."/>
            <person name="Ruiz-Duenas F.J."/>
            <person name="Ferreira P."/>
            <person name="Floudas D."/>
            <person name="Hibbett D.S."/>
            <person name="Canessa P."/>
            <person name="Larrondo L.F."/>
            <person name="James T.Y."/>
            <person name="Seelenfreund D."/>
            <person name="Lobos S."/>
            <person name="Polanco R."/>
            <person name="Tello M."/>
            <person name="Honda Y."/>
            <person name="Watanabe T."/>
            <person name="Watanabe T."/>
            <person name="Ryu J.S."/>
            <person name="Kubicek C.P."/>
            <person name="Schmoll M."/>
            <person name="Gaskell J."/>
            <person name="Hammel K.E."/>
            <person name="St John F.J."/>
            <person name="Vanden Wymelenberg A."/>
            <person name="Sabat G."/>
            <person name="Splinter BonDurant S."/>
            <person name="Syed K."/>
            <person name="Yadav J.S."/>
            <person name="Doddapaneni H."/>
            <person name="Subramanian V."/>
            <person name="Lavin J.L."/>
            <person name="Oguiza J.A."/>
            <person name="Perez G."/>
            <person name="Pisabarro A.G."/>
            <person name="Ramirez L."/>
            <person name="Santoyo F."/>
            <person name="Master E."/>
            <person name="Coutinho P.M."/>
            <person name="Henrissat B."/>
            <person name="Lombard V."/>
            <person name="Magnuson J.K."/>
            <person name="Kuees U."/>
            <person name="Hori C."/>
            <person name="Igarashi K."/>
            <person name="Samejima M."/>
            <person name="Held B.W."/>
            <person name="Barry K.W."/>
            <person name="LaButti K.M."/>
            <person name="Lapidus A."/>
            <person name="Lindquist E.A."/>
            <person name="Lucas S.M."/>
            <person name="Riley R."/>
            <person name="Salamov A.A."/>
            <person name="Hoffmeister D."/>
            <person name="Schwenk D."/>
            <person name="Hadar Y."/>
            <person name="Yarden O."/>
            <person name="de Vries R.P."/>
            <person name="Wiebenga A."/>
            <person name="Stenlid J."/>
            <person name="Eastwood D."/>
            <person name="Grigoriev I.V."/>
            <person name="Berka R.M."/>
            <person name="Blanchette R.A."/>
            <person name="Kersten P."/>
            <person name="Martinez A.T."/>
            <person name="Vicuna R."/>
            <person name="Cullen D."/>
        </authorList>
    </citation>
    <scope>NUCLEOTIDE SEQUENCE [LARGE SCALE GENOMIC DNA]</scope>
    <source>
        <strain evidence="10 11">B</strain>
    </source>
</reference>
<dbReference type="GO" id="GO:0004525">
    <property type="term" value="F:ribonuclease III activity"/>
    <property type="evidence" value="ECO:0007669"/>
    <property type="project" value="InterPro"/>
</dbReference>
<dbReference type="Proteomes" id="UP000016930">
    <property type="component" value="Unassembled WGS sequence"/>
</dbReference>
<evidence type="ECO:0000259" key="9">
    <source>
        <dbReference type="PROSITE" id="PS51327"/>
    </source>
</evidence>
<feature type="compositionally biased region" description="Low complexity" evidence="7">
    <location>
        <begin position="1065"/>
        <end position="1076"/>
    </location>
</feature>
<feature type="domain" description="Dicer dsRNA-binding fold" evidence="9">
    <location>
        <begin position="529"/>
        <end position="627"/>
    </location>
</feature>
<dbReference type="STRING" id="914234.M2PW93"/>
<evidence type="ECO:0000256" key="3">
    <source>
        <dbReference type="ARBA" id="ARBA00022801"/>
    </source>
</evidence>
<keyword evidence="2" id="KW-0547">Nucleotide-binding</keyword>
<dbReference type="InterPro" id="IPR027417">
    <property type="entry name" value="P-loop_NTPase"/>
</dbReference>
<dbReference type="HOGENOM" id="CLU_000907_4_2_1"/>
<accession>M2PW93</accession>
<evidence type="ECO:0008006" key="12">
    <source>
        <dbReference type="Google" id="ProtNLM"/>
    </source>
</evidence>